<dbReference type="EMBL" id="JAUKVY010000012">
    <property type="protein sequence ID" value="MDO1534179.1"/>
    <property type="molecule type" value="Genomic_DNA"/>
</dbReference>
<keyword evidence="3" id="KW-1185">Reference proteome</keyword>
<feature type="region of interest" description="Disordered" evidence="1">
    <location>
        <begin position="1"/>
        <end position="20"/>
    </location>
</feature>
<evidence type="ECO:0000313" key="2">
    <source>
        <dbReference type="EMBL" id="MDO1534179.1"/>
    </source>
</evidence>
<proteinExistence type="predicted"/>
<feature type="compositionally biased region" description="Basic and acidic residues" evidence="1">
    <location>
        <begin position="10"/>
        <end position="20"/>
    </location>
</feature>
<evidence type="ECO:0000256" key="1">
    <source>
        <dbReference type="SAM" id="MobiDB-lite"/>
    </source>
</evidence>
<reference evidence="2" key="1">
    <citation type="submission" date="2023-06" db="EMBL/GenBank/DDBJ databases">
        <authorList>
            <person name="Jiang Y."/>
            <person name="Liu Q."/>
        </authorList>
    </citation>
    <scope>NUCLEOTIDE SEQUENCE</scope>
    <source>
        <strain evidence="2">CGMCC 1.12090</strain>
    </source>
</reference>
<sequence length="109" mass="12370">MSKRTIAVKPESEPRPARQADWEIVEPGAPANFASFSWSITEVASVGGRTRIRSRTTRWTDGKLASERFEGELESGAYQRLAAQAQAQFAEQVRALMQPMRWLWPSFKE</sequence>
<gene>
    <name evidence="2" type="ORF">Q2T77_17980</name>
</gene>
<protein>
    <submittedName>
        <fullName evidence="2">Uncharacterized protein</fullName>
    </submittedName>
</protein>
<dbReference type="Proteomes" id="UP001169027">
    <property type="component" value="Unassembled WGS sequence"/>
</dbReference>
<evidence type="ECO:0000313" key="3">
    <source>
        <dbReference type="Proteomes" id="UP001169027"/>
    </source>
</evidence>
<organism evidence="2 3">
    <name type="scientific">Variovorax ginsengisoli</name>
    <dbReference type="NCBI Taxonomy" id="363844"/>
    <lineage>
        <taxon>Bacteria</taxon>
        <taxon>Pseudomonadati</taxon>
        <taxon>Pseudomonadota</taxon>
        <taxon>Betaproteobacteria</taxon>
        <taxon>Burkholderiales</taxon>
        <taxon>Comamonadaceae</taxon>
        <taxon>Variovorax</taxon>
    </lineage>
</organism>
<accession>A0ABT8S5H7</accession>
<dbReference type="RefSeq" id="WP_301811505.1">
    <property type="nucleotide sequence ID" value="NZ_JAUJZH010000012.1"/>
</dbReference>
<name>A0ABT8S5H7_9BURK</name>
<comment type="caution">
    <text evidence="2">The sequence shown here is derived from an EMBL/GenBank/DDBJ whole genome shotgun (WGS) entry which is preliminary data.</text>
</comment>